<dbReference type="RefSeq" id="WP_176762031.1">
    <property type="nucleotide sequence ID" value="NZ_FNFP01000001.1"/>
</dbReference>
<accession>A0A1G8YWC0</accession>
<evidence type="ECO:0008006" key="3">
    <source>
        <dbReference type="Google" id="ProtNLM"/>
    </source>
</evidence>
<name>A0A1G8YWC0_9FIRM</name>
<evidence type="ECO:0000313" key="2">
    <source>
        <dbReference type="Proteomes" id="UP000198718"/>
    </source>
</evidence>
<proteinExistence type="predicted"/>
<keyword evidence="2" id="KW-1185">Reference proteome</keyword>
<dbReference type="EMBL" id="FNFP01000001">
    <property type="protein sequence ID" value="SDK07066.1"/>
    <property type="molecule type" value="Genomic_DNA"/>
</dbReference>
<protein>
    <recommendedName>
        <fullName evidence="3">Lantibiotic</fullName>
    </recommendedName>
</protein>
<organism evidence="1 2">
    <name type="scientific">Natronincola ferrireducens</name>
    <dbReference type="NCBI Taxonomy" id="393762"/>
    <lineage>
        <taxon>Bacteria</taxon>
        <taxon>Bacillati</taxon>
        <taxon>Bacillota</taxon>
        <taxon>Clostridia</taxon>
        <taxon>Peptostreptococcales</taxon>
        <taxon>Natronincolaceae</taxon>
        <taxon>Natronincola</taxon>
    </lineage>
</organism>
<dbReference type="STRING" id="393762.SAMN05660472_00665"/>
<dbReference type="Proteomes" id="UP000198718">
    <property type="component" value="Unassembled WGS sequence"/>
</dbReference>
<reference evidence="1 2" key="1">
    <citation type="submission" date="2016-10" db="EMBL/GenBank/DDBJ databases">
        <authorList>
            <person name="de Groot N.N."/>
        </authorList>
    </citation>
    <scope>NUCLEOTIDE SEQUENCE [LARGE SCALE GENOMIC DNA]</scope>
    <source>
        <strain evidence="1 2">DSM 18346</strain>
    </source>
</reference>
<sequence length="56" mass="6146">MTKKTAKDLTKIKGTEDVQMSAKITNQINTNQQCNMVLSAYCVTTQSCSTVNINFG</sequence>
<dbReference type="AlphaFoldDB" id="A0A1G8YWC0"/>
<evidence type="ECO:0000313" key="1">
    <source>
        <dbReference type="EMBL" id="SDK07066.1"/>
    </source>
</evidence>
<gene>
    <name evidence="1" type="ORF">SAMN05660472_00665</name>
</gene>